<gene>
    <name evidence="5" type="ORF">Ocin01_04221</name>
</gene>
<dbReference type="OMA" id="VHWDINI"/>
<evidence type="ECO:0000256" key="2">
    <source>
        <dbReference type="ARBA" id="ARBA00023157"/>
    </source>
</evidence>
<dbReference type="FunFam" id="2.60.40.10:FF:000392">
    <property type="entry name" value="CLUMA_CG000981, isoform A"/>
    <property type="match status" value="1"/>
</dbReference>
<evidence type="ECO:0000259" key="4">
    <source>
        <dbReference type="PROSITE" id="PS50835"/>
    </source>
</evidence>
<dbReference type="InterPro" id="IPR013106">
    <property type="entry name" value="Ig_V-set"/>
</dbReference>
<keyword evidence="6" id="KW-1185">Reference proteome</keyword>
<dbReference type="PROSITE" id="PS50835">
    <property type="entry name" value="IG_LIKE"/>
    <property type="match status" value="2"/>
</dbReference>
<protein>
    <submittedName>
        <fullName evidence="5">Limbic system-associated membrane protein</fullName>
    </submittedName>
</protein>
<dbReference type="PANTHER" id="PTHR12231">
    <property type="entry name" value="CTX-RELATED TYPE I TRANSMEMBRANE PROTEIN"/>
    <property type="match status" value="1"/>
</dbReference>
<evidence type="ECO:0000256" key="3">
    <source>
        <dbReference type="ARBA" id="ARBA00023319"/>
    </source>
</evidence>
<dbReference type="GO" id="GO:0043005">
    <property type="term" value="C:neuron projection"/>
    <property type="evidence" value="ECO:0007669"/>
    <property type="project" value="TreeGrafter"/>
</dbReference>
<organism evidence="5 6">
    <name type="scientific">Orchesella cincta</name>
    <name type="common">Springtail</name>
    <name type="synonym">Podura cincta</name>
    <dbReference type="NCBI Taxonomy" id="48709"/>
    <lineage>
        <taxon>Eukaryota</taxon>
        <taxon>Metazoa</taxon>
        <taxon>Ecdysozoa</taxon>
        <taxon>Arthropoda</taxon>
        <taxon>Hexapoda</taxon>
        <taxon>Collembola</taxon>
        <taxon>Entomobryomorpha</taxon>
        <taxon>Entomobryoidea</taxon>
        <taxon>Orchesellidae</taxon>
        <taxon>Orchesellinae</taxon>
        <taxon>Orchesella</taxon>
    </lineage>
</organism>
<dbReference type="PANTHER" id="PTHR12231:SF253">
    <property type="entry name" value="DPR-INTERACTING PROTEIN ETA, ISOFORM B-RELATED"/>
    <property type="match status" value="1"/>
</dbReference>
<keyword evidence="2" id="KW-1015">Disulfide bond</keyword>
<dbReference type="InterPro" id="IPR051170">
    <property type="entry name" value="Neural/epithelial_adhesion"/>
</dbReference>
<dbReference type="Proteomes" id="UP000094527">
    <property type="component" value="Unassembled WGS sequence"/>
</dbReference>
<dbReference type="STRING" id="48709.A0A1D2NB34"/>
<feature type="domain" description="Ig-like" evidence="4">
    <location>
        <begin position="6"/>
        <end position="99"/>
    </location>
</feature>
<dbReference type="InterPro" id="IPR013783">
    <property type="entry name" value="Ig-like_fold"/>
</dbReference>
<dbReference type="OrthoDB" id="10012075at2759"/>
<evidence type="ECO:0000313" key="6">
    <source>
        <dbReference type="Proteomes" id="UP000094527"/>
    </source>
</evidence>
<dbReference type="SUPFAM" id="SSF48726">
    <property type="entry name" value="Immunoglobulin"/>
    <property type="match status" value="2"/>
</dbReference>
<evidence type="ECO:0000313" key="5">
    <source>
        <dbReference type="EMBL" id="ODN02457.1"/>
    </source>
</evidence>
<evidence type="ECO:0000256" key="1">
    <source>
        <dbReference type="ARBA" id="ARBA00022737"/>
    </source>
</evidence>
<dbReference type="InterPro" id="IPR007110">
    <property type="entry name" value="Ig-like_dom"/>
</dbReference>
<comment type="caution">
    <text evidence="5">The sequence shown here is derived from an EMBL/GenBank/DDBJ whole genome shotgun (WGS) entry which is preliminary data.</text>
</comment>
<dbReference type="Pfam" id="PF07686">
    <property type="entry name" value="V-set"/>
    <property type="match status" value="1"/>
</dbReference>
<keyword evidence="3" id="KW-0393">Immunoglobulin domain</keyword>
<dbReference type="EMBL" id="LJIJ01000111">
    <property type="protein sequence ID" value="ODN02457.1"/>
    <property type="molecule type" value="Genomic_DNA"/>
</dbReference>
<proteinExistence type="predicted"/>
<sequence>MLSSLPRFAQPIPNVTVTIDKDALLPCVVDNLRSYKVAWVRVDTQTILTIHQNVITRNPRITLAHSDHRSWFLQIKSVQETDRGWYMCQINTDPMRSLMGYLEVVVPPEIIDRDTSTDLVVKEGSNVTLTCKAKGHPEPYIMWRREDNLEIQYNGQMGKFSTFILSFSILMTWEGFL</sequence>
<dbReference type="Gene3D" id="2.60.40.10">
    <property type="entry name" value="Immunoglobulins"/>
    <property type="match status" value="2"/>
</dbReference>
<dbReference type="SMART" id="SM00409">
    <property type="entry name" value="IG"/>
    <property type="match status" value="1"/>
</dbReference>
<reference evidence="5 6" key="1">
    <citation type="journal article" date="2016" name="Genome Biol. Evol.">
        <title>Gene Family Evolution Reflects Adaptation to Soil Environmental Stressors in the Genome of the Collembolan Orchesella cincta.</title>
        <authorList>
            <person name="Faddeeva-Vakhrusheva A."/>
            <person name="Derks M.F."/>
            <person name="Anvar S.Y."/>
            <person name="Agamennone V."/>
            <person name="Suring W."/>
            <person name="Smit S."/>
            <person name="van Straalen N.M."/>
            <person name="Roelofs D."/>
        </authorList>
    </citation>
    <scope>NUCLEOTIDE SEQUENCE [LARGE SCALE GENOMIC DNA]</scope>
    <source>
        <tissue evidence="5">Mixed pool</tissue>
    </source>
</reference>
<accession>A0A1D2NB34</accession>
<dbReference type="InterPro" id="IPR036179">
    <property type="entry name" value="Ig-like_dom_sf"/>
</dbReference>
<name>A0A1D2NB34_ORCCI</name>
<dbReference type="InterPro" id="IPR003599">
    <property type="entry name" value="Ig_sub"/>
</dbReference>
<keyword evidence="1" id="KW-0677">Repeat</keyword>
<feature type="domain" description="Ig-like" evidence="4">
    <location>
        <begin position="108"/>
        <end position="150"/>
    </location>
</feature>
<dbReference type="Pfam" id="PF13927">
    <property type="entry name" value="Ig_3"/>
    <property type="match status" value="1"/>
</dbReference>
<dbReference type="AlphaFoldDB" id="A0A1D2NB34"/>